<feature type="binding site" evidence="11">
    <location>
        <position position="20"/>
    </location>
    <ligand>
        <name>Zn(2+)</name>
        <dbReference type="ChEBI" id="CHEBI:29105"/>
    </ligand>
</feature>
<gene>
    <name evidence="11" type="primary">rpl37e</name>
</gene>
<comment type="function">
    <text evidence="12">Component of the large ribosomal subunit. The ribosome is a large ribonucleoprotein complex responsible for the synthesis of proteins in the cell.</text>
</comment>
<keyword evidence="6 11" id="KW-0862">Zinc</keyword>
<feature type="binding site" evidence="11">
    <location>
        <position position="35"/>
    </location>
    <ligand>
        <name>Zn(2+)</name>
        <dbReference type="ChEBI" id="CHEBI:29105"/>
    </ligand>
</feature>
<dbReference type="InterPro" id="IPR011332">
    <property type="entry name" value="Ribosomal_zn-bd"/>
</dbReference>
<accession>A0A1L2JK21</accession>
<evidence type="ECO:0000256" key="5">
    <source>
        <dbReference type="ARBA" id="ARBA00022771"/>
    </source>
</evidence>
<comment type="cofactor">
    <cofactor evidence="11">
        <name>Zn(2+)</name>
        <dbReference type="ChEBI" id="CHEBI:29105"/>
    </cofactor>
    <text evidence="11">Binds 1 zinc ion per subunit.</text>
</comment>
<evidence type="ECO:0000256" key="10">
    <source>
        <dbReference type="ARBA" id="ARBA00035225"/>
    </source>
</evidence>
<dbReference type="PROSITE" id="PS01077">
    <property type="entry name" value="RIBOSOMAL_L37E"/>
    <property type="match status" value="1"/>
</dbReference>
<keyword evidence="7 11" id="KW-0694">RNA-binding</keyword>
<evidence type="ECO:0000256" key="9">
    <source>
        <dbReference type="ARBA" id="ARBA00023274"/>
    </source>
</evidence>
<dbReference type="HAMAP" id="MF_00547">
    <property type="entry name" value="Ribosomal_eL37"/>
    <property type="match status" value="1"/>
</dbReference>
<evidence type="ECO:0000256" key="11">
    <source>
        <dbReference type="HAMAP-Rule" id="MF_00547"/>
    </source>
</evidence>
<dbReference type="InterPro" id="IPR011331">
    <property type="entry name" value="Ribosomal_eL37/eL43"/>
</dbReference>
<dbReference type="SUPFAM" id="SSF57829">
    <property type="entry name" value="Zn-binding ribosomal proteins"/>
    <property type="match status" value="1"/>
</dbReference>
<dbReference type="AlphaFoldDB" id="A0A1L2JK21"/>
<dbReference type="GO" id="GO:0006412">
    <property type="term" value="P:translation"/>
    <property type="evidence" value="ECO:0007669"/>
    <property type="project" value="UniProtKB-UniRule"/>
</dbReference>
<dbReference type="GO" id="GO:0019843">
    <property type="term" value="F:rRNA binding"/>
    <property type="evidence" value="ECO:0007669"/>
    <property type="project" value="UniProtKB-KW"/>
</dbReference>
<keyword evidence="9 11" id="KW-0687">Ribonucleoprotein</keyword>
<name>A0A1L2JK21_9CREN</name>
<evidence type="ECO:0000256" key="12">
    <source>
        <dbReference type="RuleBase" id="RU000576"/>
    </source>
</evidence>
<dbReference type="GO" id="GO:0022625">
    <property type="term" value="C:cytosolic large ribosomal subunit"/>
    <property type="evidence" value="ECO:0007669"/>
    <property type="project" value="TreeGrafter"/>
</dbReference>
<dbReference type="PANTHER" id="PTHR10768">
    <property type="entry name" value="60S RIBOSOMAL PROTEIN L37"/>
    <property type="match status" value="1"/>
</dbReference>
<evidence type="ECO:0000256" key="6">
    <source>
        <dbReference type="ARBA" id="ARBA00022833"/>
    </source>
</evidence>
<evidence type="ECO:0000256" key="1">
    <source>
        <dbReference type="ARBA" id="ARBA00003058"/>
    </source>
</evidence>
<dbReference type="InterPro" id="IPR018267">
    <property type="entry name" value="Ribosomal_eL37_CS"/>
</dbReference>
<organism evidence="13">
    <name type="scientific">uncultured korarchaeote</name>
    <dbReference type="NCBI Taxonomy" id="161241"/>
    <lineage>
        <taxon>Archaea</taxon>
        <taxon>Thermoproteota</taxon>
        <taxon>environmental samples</taxon>
    </lineage>
</organism>
<dbReference type="InterPro" id="IPR001569">
    <property type="entry name" value="Ribosomal_eL37"/>
</dbReference>
<dbReference type="Gene3D" id="2.20.25.30">
    <property type="match status" value="1"/>
</dbReference>
<feature type="binding site" evidence="11">
    <location>
        <position position="38"/>
    </location>
    <ligand>
        <name>Zn(2+)</name>
        <dbReference type="ChEBI" id="CHEBI:29105"/>
    </ligand>
</feature>
<keyword evidence="8 11" id="KW-0689">Ribosomal protein</keyword>
<feature type="binding site" evidence="11">
    <location>
        <position position="23"/>
    </location>
    <ligand>
        <name>Zn(2+)</name>
        <dbReference type="ChEBI" id="CHEBI:29105"/>
    </ligand>
</feature>
<evidence type="ECO:0000256" key="3">
    <source>
        <dbReference type="ARBA" id="ARBA00022723"/>
    </source>
</evidence>
<sequence>MVKGTPSMGKKSRGKTHIRCRRCGRHSYNVRKKYCAACGFGRSKRMRRYSWQNKIPYRRVRVV</sequence>
<dbReference type="NCBIfam" id="NF003214">
    <property type="entry name" value="PRK04179.1"/>
    <property type="match status" value="1"/>
</dbReference>
<protein>
    <recommendedName>
        <fullName evidence="10 11">Large ribosomal subunit protein eL37</fullName>
    </recommendedName>
</protein>
<proteinExistence type="inferred from homology"/>
<comment type="function">
    <text evidence="1 11">Binds to the 23S rRNA.</text>
</comment>
<reference evidence="13" key="1">
    <citation type="journal article" date="2017" name="Nature">
        <title>Metagenomic exploration of ASGARD archaea illuminates the origin of cellular complexity in eukaryotes.</title>
        <authorList>
            <person name="Zaremba-Niedzwiedzka K."/>
            <person name="Caceres E.F."/>
            <person name="Saw J.H.W."/>
            <person name="Backstrom D."/>
            <person name="Juzokaite L."/>
            <person name="Vancaester E."/>
            <person name="Seitz K.W."/>
            <person name="Anantharaman K."/>
            <person name="Starnawski P."/>
            <person name="Kjeldsen K.U."/>
            <person name="Stott M.B."/>
            <person name="Nunoura T."/>
            <person name="Banfield J.F."/>
            <person name="Schramm A."/>
            <person name="Baker B.J."/>
            <person name="Spang A."/>
            <person name="Ettema T.J.G."/>
        </authorList>
    </citation>
    <scope>NUCLEOTIDE SEQUENCE</scope>
    <source>
        <strain evidence="13">TIV_2</strain>
    </source>
</reference>
<keyword evidence="4 11" id="KW-0699">rRNA-binding</keyword>
<keyword evidence="3 11" id="KW-0479">Metal-binding</keyword>
<dbReference type="EMBL" id="KX764968">
    <property type="protein sequence ID" value="AOZ56055.1"/>
    <property type="molecule type" value="Genomic_DNA"/>
</dbReference>
<dbReference type="GO" id="GO:0008270">
    <property type="term" value="F:zinc ion binding"/>
    <property type="evidence" value="ECO:0007669"/>
    <property type="project" value="UniProtKB-UniRule"/>
</dbReference>
<evidence type="ECO:0000256" key="4">
    <source>
        <dbReference type="ARBA" id="ARBA00022730"/>
    </source>
</evidence>
<keyword evidence="5 11" id="KW-0863">Zinc-finger</keyword>
<feature type="zinc finger region" description="C4-type" evidence="11">
    <location>
        <begin position="20"/>
        <end position="38"/>
    </location>
</feature>
<dbReference type="GO" id="GO:0003735">
    <property type="term" value="F:structural constituent of ribosome"/>
    <property type="evidence" value="ECO:0007669"/>
    <property type="project" value="InterPro"/>
</dbReference>
<dbReference type="PANTHER" id="PTHR10768:SF0">
    <property type="entry name" value="RIBOSOMAL PROTEIN L37"/>
    <property type="match status" value="1"/>
</dbReference>
<dbReference type="FunFam" id="2.20.25.30:FF:000003">
    <property type="entry name" value="50S ribosomal protein L37e"/>
    <property type="match status" value="1"/>
</dbReference>
<dbReference type="Pfam" id="PF01907">
    <property type="entry name" value="Ribosomal_L37e"/>
    <property type="match status" value="1"/>
</dbReference>
<evidence type="ECO:0000256" key="8">
    <source>
        <dbReference type="ARBA" id="ARBA00022980"/>
    </source>
</evidence>
<comment type="similarity">
    <text evidence="2 11 12">Belongs to the eukaryotic ribosomal protein eL37 family.</text>
</comment>
<evidence type="ECO:0000313" key="13">
    <source>
        <dbReference type="EMBL" id="AOZ56055.1"/>
    </source>
</evidence>
<evidence type="ECO:0000256" key="7">
    <source>
        <dbReference type="ARBA" id="ARBA00022884"/>
    </source>
</evidence>
<evidence type="ECO:0000256" key="2">
    <source>
        <dbReference type="ARBA" id="ARBA00009805"/>
    </source>
</evidence>